<comment type="caution">
    <text evidence="1">The sequence shown here is derived from an EMBL/GenBank/DDBJ whole genome shotgun (WGS) entry which is preliminary data.</text>
</comment>
<evidence type="ECO:0000313" key="2">
    <source>
        <dbReference type="Proteomes" id="UP000318521"/>
    </source>
</evidence>
<protein>
    <submittedName>
        <fullName evidence="1">DUF1850 domain-containing protein</fullName>
    </submittedName>
</protein>
<keyword evidence="2" id="KW-1185">Reference proteome</keyword>
<accession>A0A554A1B9</accession>
<dbReference type="InterPro" id="IPR015001">
    <property type="entry name" value="DUF1850"/>
</dbReference>
<dbReference type="Proteomes" id="UP000318521">
    <property type="component" value="Unassembled WGS sequence"/>
</dbReference>
<dbReference type="EMBL" id="VLXZ01000003">
    <property type="protein sequence ID" value="TSB47475.1"/>
    <property type="molecule type" value="Genomic_DNA"/>
</dbReference>
<evidence type="ECO:0000313" key="1">
    <source>
        <dbReference type="EMBL" id="TSB47475.1"/>
    </source>
</evidence>
<sequence length="157" mass="18595">MSSKKKKIWIGSAFLIALPLLLFYRLPVIEISGEESSYFIREDEFELGWIHSIEKEEWVEHYERQQDILVLTETHFKTFGAGTPYQGEETTTEDGFIRMALNIEHEELNVTISEHVQTTLFILDREVPLYHCFEQYESVTIKARNLALWEYKRGEFL</sequence>
<dbReference type="OrthoDB" id="4411648at2"/>
<dbReference type="AlphaFoldDB" id="A0A554A1B9"/>
<dbReference type="Pfam" id="PF08905">
    <property type="entry name" value="DUF1850"/>
    <property type="match status" value="1"/>
</dbReference>
<reference evidence="1 2" key="1">
    <citation type="submission" date="2019-07" db="EMBL/GenBank/DDBJ databases">
        <authorList>
            <person name="Park Y.J."/>
            <person name="Jeong S.E."/>
            <person name="Jung H.S."/>
        </authorList>
    </citation>
    <scope>NUCLEOTIDE SEQUENCE [LARGE SCALE GENOMIC DNA]</scope>
    <source>
        <strain evidence="2">P16(2019)</strain>
    </source>
</reference>
<name>A0A554A1B9_9BACI</name>
<organism evidence="1 2">
    <name type="scientific">Alkalicoccobacillus porphyridii</name>
    <dbReference type="NCBI Taxonomy" id="2597270"/>
    <lineage>
        <taxon>Bacteria</taxon>
        <taxon>Bacillati</taxon>
        <taxon>Bacillota</taxon>
        <taxon>Bacilli</taxon>
        <taxon>Bacillales</taxon>
        <taxon>Bacillaceae</taxon>
        <taxon>Alkalicoccobacillus</taxon>
    </lineage>
</organism>
<dbReference type="RefSeq" id="WP_143847974.1">
    <property type="nucleotide sequence ID" value="NZ_VLXZ01000003.1"/>
</dbReference>
<gene>
    <name evidence="1" type="ORF">FN960_06995</name>
</gene>
<proteinExistence type="predicted"/>